<keyword evidence="2" id="KW-0472">Membrane</keyword>
<evidence type="ECO:0000256" key="2">
    <source>
        <dbReference type="RuleBase" id="RU362097"/>
    </source>
</evidence>
<keyword evidence="2" id="KW-0812">Transmembrane</keyword>
<dbReference type="PANTHER" id="PTHR30203:SF32">
    <property type="entry name" value="CATION EFFLUX SYSTEM PROTEIN CUSC"/>
    <property type="match status" value="1"/>
</dbReference>
<proteinExistence type="inferred from homology"/>
<comment type="caution">
    <text evidence="3">The sequence shown here is derived from an EMBL/GenBank/DDBJ whole genome shotgun (WGS) entry which is preliminary data.</text>
</comment>
<dbReference type="Proteomes" id="UP000553706">
    <property type="component" value="Unassembled WGS sequence"/>
</dbReference>
<name>A0A840VL73_9PROT</name>
<dbReference type="PANTHER" id="PTHR30203">
    <property type="entry name" value="OUTER MEMBRANE CATION EFFLUX PROTEIN"/>
    <property type="match status" value="1"/>
</dbReference>
<dbReference type="InterPro" id="IPR003423">
    <property type="entry name" value="OMP_efflux"/>
</dbReference>
<dbReference type="RefSeq" id="WP_183265202.1">
    <property type="nucleotide sequence ID" value="NZ_JACHFJ010000001.1"/>
</dbReference>
<keyword evidence="4" id="KW-1185">Reference proteome</keyword>
<dbReference type="InterPro" id="IPR010131">
    <property type="entry name" value="MdtP/NodT-like"/>
</dbReference>
<accession>A0A840VL73</accession>
<comment type="subcellular location">
    <subcellularLocation>
        <location evidence="2">Cell membrane</location>
        <topology evidence="2">Lipid-anchor</topology>
    </subcellularLocation>
</comment>
<dbReference type="GO" id="GO:0015562">
    <property type="term" value="F:efflux transmembrane transporter activity"/>
    <property type="evidence" value="ECO:0007669"/>
    <property type="project" value="InterPro"/>
</dbReference>
<protein>
    <submittedName>
        <fullName evidence="3">Multidrug efflux system outer membrane protein</fullName>
    </submittedName>
</protein>
<keyword evidence="2" id="KW-1134">Transmembrane beta strand</keyword>
<dbReference type="AlphaFoldDB" id="A0A840VL73"/>
<sequence>MNIRRLAALGTALIGLTGCSFIPDYHRPALPVAAQYPVADSGAKGPAAANLGWRDFFTDPALQQLIALSLQNNRDLRVSILNVQAAQAQYLSSRASLFPTLDATAGLDRTHTPAGMDFSQGSTSAASDLREYSLGVGAVSWELDLFGNIRSKAKAAQETYLSDVYARQSAQISLVAEVASAYFTWLADRESLTIAQNTAADQTASLKLVRMELQHGTATALDEAQAETTLDTANANVAAYTRQVAQDMDQLVLLVGTTLPPDLLGRMNAVAGLQAEPGLQSLPAGLPSDLLERRPDIMAAEHMLLAANANVGAARSAFFPQITITANGGTASSGLQHLFGAATGAWLFQPDITVPIFAGGQNLANLDYAKVEKRIEVANYEKTIQSAFHDVSDALNARDTYVSQVAAEQALVDADRRYYQLAGMRFQTGIDNYLNVLVADNSLLSARLTLVSLQLAALQNSITLYKALGGGWLEHSGGA</sequence>
<dbReference type="Gene3D" id="1.20.1600.10">
    <property type="entry name" value="Outer membrane efflux proteins (OEP)"/>
    <property type="match status" value="1"/>
</dbReference>
<keyword evidence="2" id="KW-0449">Lipoprotein</keyword>
<reference evidence="3 4" key="1">
    <citation type="submission" date="2020-08" db="EMBL/GenBank/DDBJ databases">
        <title>Genomic Encyclopedia of Type Strains, Phase IV (KMG-IV): sequencing the most valuable type-strain genomes for metagenomic binning, comparative biology and taxonomic classification.</title>
        <authorList>
            <person name="Goeker M."/>
        </authorList>
    </citation>
    <scope>NUCLEOTIDE SEQUENCE [LARGE SCALE GENOMIC DNA]</scope>
    <source>
        <strain evidence="3 4">DSM 27026</strain>
    </source>
</reference>
<dbReference type="EMBL" id="JACHFJ010000001">
    <property type="protein sequence ID" value="MBB5372220.1"/>
    <property type="molecule type" value="Genomic_DNA"/>
</dbReference>
<comment type="similarity">
    <text evidence="1 2">Belongs to the outer membrane factor (OMF) (TC 1.B.17) family.</text>
</comment>
<evidence type="ECO:0000256" key="1">
    <source>
        <dbReference type="ARBA" id="ARBA00007613"/>
    </source>
</evidence>
<evidence type="ECO:0000313" key="4">
    <source>
        <dbReference type="Proteomes" id="UP000553706"/>
    </source>
</evidence>
<organism evidence="3 4">
    <name type="scientific">Acidocella aromatica</name>
    <dbReference type="NCBI Taxonomy" id="1303579"/>
    <lineage>
        <taxon>Bacteria</taxon>
        <taxon>Pseudomonadati</taxon>
        <taxon>Pseudomonadota</taxon>
        <taxon>Alphaproteobacteria</taxon>
        <taxon>Acetobacterales</taxon>
        <taxon>Acidocellaceae</taxon>
        <taxon>Acidocella</taxon>
    </lineage>
</organism>
<dbReference type="NCBIfam" id="TIGR01845">
    <property type="entry name" value="outer_NodT"/>
    <property type="match status" value="1"/>
</dbReference>
<keyword evidence="2" id="KW-0564">Palmitate</keyword>
<dbReference type="PROSITE" id="PS51257">
    <property type="entry name" value="PROKAR_LIPOPROTEIN"/>
    <property type="match status" value="1"/>
</dbReference>
<dbReference type="Pfam" id="PF02321">
    <property type="entry name" value="OEP"/>
    <property type="match status" value="2"/>
</dbReference>
<dbReference type="GO" id="GO:0005886">
    <property type="term" value="C:plasma membrane"/>
    <property type="evidence" value="ECO:0007669"/>
    <property type="project" value="UniProtKB-SubCell"/>
</dbReference>
<dbReference type="Gene3D" id="2.20.200.10">
    <property type="entry name" value="Outer membrane efflux proteins (OEP)"/>
    <property type="match status" value="1"/>
</dbReference>
<evidence type="ECO:0000313" key="3">
    <source>
        <dbReference type="EMBL" id="MBB5372220.1"/>
    </source>
</evidence>
<dbReference type="SUPFAM" id="SSF56954">
    <property type="entry name" value="Outer membrane efflux proteins (OEP)"/>
    <property type="match status" value="1"/>
</dbReference>
<gene>
    <name evidence="3" type="ORF">HNP71_000444</name>
</gene>